<dbReference type="Pfam" id="PF14279">
    <property type="entry name" value="HNH_5"/>
    <property type="match status" value="1"/>
</dbReference>
<gene>
    <name evidence="2" type="ORF">LCGC14_0042810</name>
</gene>
<organism evidence="2">
    <name type="scientific">marine sediment metagenome</name>
    <dbReference type="NCBI Taxonomy" id="412755"/>
    <lineage>
        <taxon>unclassified sequences</taxon>
        <taxon>metagenomes</taxon>
        <taxon>ecological metagenomes</taxon>
    </lineage>
</organism>
<sequence>MPSQNYTALVLNADFQPVRIHPLSTWGFERAMRAVLSGRVTVLEEYDAEFRSANFTYRPPSVVALTRYIKVPQKVAFNRLNIFLRDEFRCLYCGERFSTKDLTFDHVIPRARGGRNTPENVVSACMPCNSSKGDKLIRPKHMPKPMDPREMARKAHLIKKELHSDWLSYLYWSGVLEQD</sequence>
<dbReference type="SMART" id="SM00507">
    <property type="entry name" value="HNHc"/>
    <property type="match status" value="1"/>
</dbReference>
<evidence type="ECO:0000313" key="2">
    <source>
        <dbReference type="EMBL" id="KKO08343.1"/>
    </source>
</evidence>
<protein>
    <recommendedName>
        <fullName evidence="1">HNH nuclease domain-containing protein</fullName>
    </recommendedName>
</protein>
<name>A0A0F9W7V1_9ZZZZ</name>
<dbReference type="PANTHER" id="PTHR33877:SF2">
    <property type="entry name" value="OS07G0170200 PROTEIN"/>
    <property type="match status" value="1"/>
</dbReference>
<reference evidence="2" key="1">
    <citation type="journal article" date="2015" name="Nature">
        <title>Complex archaea that bridge the gap between prokaryotes and eukaryotes.</title>
        <authorList>
            <person name="Spang A."/>
            <person name="Saw J.H."/>
            <person name="Jorgensen S.L."/>
            <person name="Zaremba-Niedzwiedzka K."/>
            <person name="Martijn J."/>
            <person name="Lind A.E."/>
            <person name="van Eijk R."/>
            <person name="Schleper C."/>
            <person name="Guy L."/>
            <person name="Ettema T.J."/>
        </authorList>
    </citation>
    <scope>NUCLEOTIDE SEQUENCE</scope>
</reference>
<dbReference type="InterPro" id="IPR029471">
    <property type="entry name" value="HNH_5"/>
</dbReference>
<evidence type="ECO:0000259" key="1">
    <source>
        <dbReference type="SMART" id="SM00507"/>
    </source>
</evidence>
<accession>A0A0F9W7V1</accession>
<dbReference type="InterPro" id="IPR003615">
    <property type="entry name" value="HNH_nuc"/>
</dbReference>
<dbReference type="Gene3D" id="1.10.30.50">
    <property type="match status" value="1"/>
</dbReference>
<proteinExistence type="predicted"/>
<dbReference type="PANTHER" id="PTHR33877">
    <property type="entry name" value="SLL1193 PROTEIN"/>
    <property type="match status" value="1"/>
</dbReference>
<feature type="domain" description="HNH nuclease" evidence="1">
    <location>
        <begin position="77"/>
        <end position="130"/>
    </location>
</feature>
<dbReference type="InterPro" id="IPR052892">
    <property type="entry name" value="NA-targeting_endonuclease"/>
</dbReference>
<dbReference type="CDD" id="cd00085">
    <property type="entry name" value="HNHc"/>
    <property type="match status" value="1"/>
</dbReference>
<comment type="caution">
    <text evidence="2">The sequence shown here is derived from an EMBL/GenBank/DDBJ whole genome shotgun (WGS) entry which is preliminary data.</text>
</comment>
<dbReference type="AlphaFoldDB" id="A0A0F9W7V1"/>
<dbReference type="EMBL" id="LAZR01000009">
    <property type="protein sequence ID" value="KKO08343.1"/>
    <property type="molecule type" value="Genomic_DNA"/>
</dbReference>